<keyword evidence="2" id="KW-1185">Reference proteome</keyword>
<dbReference type="Proteomes" id="UP000245469">
    <property type="component" value="Unassembled WGS sequence"/>
</dbReference>
<proteinExistence type="predicted"/>
<dbReference type="EMBL" id="QGDQ01000021">
    <property type="protein sequence ID" value="PWJ51151.1"/>
    <property type="molecule type" value="Genomic_DNA"/>
</dbReference>
<comment type="caution">
    <text evidence="1">The sequence shown here is derived from an EMBL/GenBank/DDBJ whole genome shotgun (WGS) entry which is preliminary data.</text>
</comment>
<name>A0A315ZZY6_9ACTN</name>
<protein>
    <submittedName>
        <fullName evidence="1">Uncharacterized protein</fullName>
    </submittedName>
</protein>
<sequence length="68" mass="7219">MTQTTRNAPFVRKATEVAPCTPVDDDDAPPGLYLTGLLVDPAWRRQGPGEPFTGGVGVLVRWDPSGAP</sequence>
<dbReference type="OrthoDB" id="3254236at2"/>
<dbReference type="RefSeq" id="WP_109775450.1">
    <property type="nucleotide sequence ID" value="NZ_QGDQ01000021.1"/>
</dbReference>
<gene>
    <name evidence="1" type="ORF">BXY45_12128</name>
</gene>
<reference evidence="1 2" key="1">
    <citation type="submission" date="2018-03" db="EMBL/GenBank/DDBJ databases">
        <title>Genomic Encyclopedia of Archaeal and Bacterial Type Strains, Phase II (KMG-II): from individual species to whole genera.</title>
        <authorList>
            <person name="Goeker M."/>
        </authorList>
    </citation>
    <scope>NUCLEOTIDE SEQUENCE [LARGE SCALE GENOMIC DNA]</scope>
    <source>
        <strain evidence="1 2">DSM 44889</strain>
    </source>
</reference>
<accession>A0A315ZZY6</accession>
<dbReference type="CDD" id="cd04301">
    <property type="entry name" value="NAT_SF"/>
    <property type="match status" value="1"/>
</dbReference>
<evidence type="ECO:0000313" key="1">
    <source>
        <dbReference type="EMBL" id="PWJ51151.1"/>
    </source>
</evidence>
<organism evidence="1 2">
    <name type="scientific">Quadrisphaera granulorum</name>
    <dbReference type="NCBI Taxonomy" id="317664"/>
    <lineage>
        <taxon>Bacteria</taxon>
        <taxon>Bacillati</taxon>
        <taxon>Actinomycetota</taxon>
        <taxon>Actinomycetes</taxon>
        <taxon>Kineosporiales</taxon>
        <taxon>Kineosporiaceae</taxon>
        <taxon>Quadrisphaera</taxon>
    </lineage>
</organism>
<dbReference type="AlphaFoldDB" id="A0A315ZZY6"/>
<evidence type="ECO:0000313" key="2">
    <source>
        <dbReference type="Proteomes" id="UP000245469"/>
    </source>
</evidence>